<dbReference type="Proteomes" id="UP000524237">
    <property type="component" value="Unassembled WGS sequence"/>
</dbReference>
<keyword evidence="1" id="KW-1133">Transmembrane helix</keyword>
<gene>
    <name evidence="2" type="ORF">FB555_001240</name>
</gene>
<feature type="transmembrane region" description="Helical" evidence="1">
    <location>
        <begin position="100"/>
        <end position="119"/>
    </location>
</feature>
<protein>
    <submittedName>
        <fullName evidence="2">Putative membrane protein</fullName>
    </submittedName>
</protein>
<name>A0A7W3JU01_9MICO</name>
<evidence type="ECO:0000313" key="3">
    <source>
        <dbReference type="Proteomes" id="UP000524237"/>
    </source>
</evidence>
<keyword evidence="1" id="KW-0812">Transmembrane</keyword>
<keyword evidence="3" id="KW-1185">Reference proteome</keyword>
<dbReference type="AlphaFoldDB" id="A0A7W3JU01"/>
<evidence type="ECO:0000256" key="1">
    <source>
        <dbReference type="SAM" id="Phobius"/>
    </source>
</evidence>
<reference evidence="2 3" key="1">
    <citation type="submission" date="2020-07" db="EMBL/GenBank/DDBJ databases">
        <title>Sequencing the genomes of 1000 actinobacteria strains.</title>
        <authorList>
            <person name="Klenk H.-P."/>
        </authorList>
    </citation>
    <scope>NUCLEOTIDE SEQUENCE [LARGE SCALE GENOMIC DNA]</scope>
    <source>
        <strain evidence="2 3">DSM 23737</strain>
    </source>
</reference>
<feature type="transmembrane region" description="Helical" evidence="1">
    <location>
        <begin position="45"/>
        <end position="62"/>
    </location>
</feature>
<feature type="transmembrane region" description="Helical" evidence="1">
    <location>
        <begin position="74"/>
        <end position="91"/>
    </location>
</feature>
<accession>A0A7W3JU01</accession>
<dbReference type="RefSeq" id="WP_182484583.1">
    <property type="nucleotide sequence ID" value="NZ_JACGWU010000003.1"/>
</dbReference>
<evidence type="ECO:0000313" key="2">
    <source>
        <dbReference type="EMBL" id="MBA8829137.1"/>
    </source>
</evidence>
<dbReference type="EMBL" id="JACGWU010000003">
    <property type="protein sequence ID" value="MBA8829137.1"/>
    <property type="molecule type" value="Genomic_DNA"/>
</dbReference>
<proteinExistence type="predicted"/>
<feature type="transmembrane region" description="Helical" evidence="1">
    <location>
        <begin position="6"/>
        <end position="25"/>
    </location>
</feature>
<comment type="caution">
    <text evidence="2">The sequence shown here is derived from an EMBL/GenBank/DDBJ whole genome shotgun (WGS) entry which is preliminary data.</text>
</comment>
<organism evidence="2 3">
    <name type="scientific">Alpinimonas psychrophila</name>
    <dbReference type="NCBI Taxonomy" id="748908"/>
    <lineage>
        <taxon>Bacteria</taxon>
        <taxon>Bacillati</taxon>
        <taxon>Actinomycetota</taxon>
        <taxon>Actinomycetes</taxon>
        <taxon>Micrococcales</taxon>
        <taxon>Microbacteriaceae</taxon>
        <taxon>Alpinimonas</taxon>
    </lineage>
</organism>
<keyword evidence="1" id="KW-0472">Membrane</keyword>
<sequence>MQILATILVILHFIGLSFLLGSFLVQVKDIAKGKGRVLRGMIDGALLQLITGLALTGIYSAHLIDGEEVNNAKIAVKLVVLLVIVALVFVYRKREVAPSWVLWAIGGLTTLNVVLAVAWTGK</sequence>